<dbReference type="InterPro" id="IPR007374">
    <property type="entry name" value="ASCH_domain"/>
</dbReference>
<feature type="domain" description="ASCH" evidence="1">
    <location>
        <begin position="27"/>
        <end position="153"/>
    </location>
</feature>
<dbReference type="Proteomes" id="UP000288490">
    <property type="component" value="Unassembled WGS sequence"/>
</dbReference>
<gene>
    <name evidence="2" type="ORF">CBF36_11870</name>
</gene>
<name>A0A429ZA09_9ENTE</name>
<dbReference type="Gene3D" id="3.10.400.10">
    <property type="entry name" value="Sulfate adenylyltransferase"/>
    <property type="match status" value="1"/>
</dbReference>
<dbReference type="SUPFAM" id="SSF88697">
    <property type="entry name" value="PUA domain-like"/>
    <property type="match status" value="1"/>
</dbReference>
<dbReference type="PIRSF" id="PIRSF021320">
    <property type="entry name" value="DUF984"/>
    <property type="match status" value="1"/>
</dbReference>
<dbReference type="CDD" id="cd06553">
    <property type="entry name" value="ASCH_Ef3133_like"/>
    <property type="match status" value="1"/>
</dbReference>
<evidence type="ECO:0000259" key="1">
    <source>
        <dbReference type="SMART" id="SM01022"/>
    </source>
</evidence>
<evidence type="ECO:0000313" key="2">
    <source>
        <dbReference type="EMBL" id="RST90513.1"/>
    </source>
</evidence>
<organism evidence="2 3">
    <name type="scientific">Vagococcus bubulae</name>
    <dbReference type="NCBI Taxonomy" id="1977868"/>
    <lineage>
        <taxon>Bacteria</taxon>
        <taxon>Bacillati</taxon>
        <taxon>Bacillota</taxon>
        <taxon>Bacilli</taxon>
        <taxon>Lactobacillales</taxon>
        <taxon>Enterococcaceae</taxon>
        <taxon>Vagococcus</taxon>
    </lineage>
</organism>
<dbReference type="PANTHER" id="PTHR39203">
    <property type="entry name" value="CYTOPLASMIC PROTEIN-RELATED"/>
    <property type="match status" value="1"/>
</dbReference>
<comment type="caution">
    <text evidence="2">The sequence shown here is derived from an EMBL/GenBank/DDBJ whole genome shotgun (WGS) entry which is preliminary data.</text>
</comment>
<dbReference type="Pfam" id="PF04266">
    <property type="entry name" value="ASCH"/>
    <property type="match status" value="1"/>
</dbReference>
<reference evidence="2 3" key="1">
    <citation type="submission" date="2017-05" db="EMBL/GenBank/DDBJ databases">
        <title>Vagococcus spp. assemblies.</title>
        <authorList>
            <person name="Gulvik C.A."/>
        </authorList>
    </citation>
    <scope>NUCLEOTIDE SEQUENCE [LARGE SCALE GENOMIC DNA]</scope>
    <source>
        <strain evidence="2 3">SS1994</strain>
    </source>
</reference>
<dbReference type="InterPro" id="IPR015947">
    <property type="entry name" value="PUA-like_sf"/>
</dbReference>
<dbReference type="InterPro" id="IPR009326">
    <property type="entry name" value="DUF984"/>
</dbReference>
<dbReference type="AlphaFoldDB" id="A0A429ZA09"/>
<dbReference type="SMART" id="SM01022">
    <property type="entry name" value="ASCH"/>
    <property type="match status" value="1"/>
</dbReference>
<proteinExistence type="predicted"/>
<protein>
    <recommendedName>
        <fullName evidence="1">ASCH domain-containing protein</fullName>
    </recommendedName>
</protein>
<sequence length="154" mass="17743">MNKKEAAFWQKFLSQTTIKNPQFGEAWSFGGTNELADELAKLVLNGTKTATASAKVEYEWGNEALPKANHHYDILLDGSGNPVAILMTTKVYMTKFCEVTPEHAYKEGEGDLTLKYWQQVHYDFWDKLFKDVYNKQIDIKNMAIVCEEFEVIYK</sequence>
<dbReference type="OrthoDB" id="9807542at2"/>
<dbReference type="RefSeq" id="WP_125958585.1">
    <property type="nucleotide sequence ID" value="NZ_JAQEJV010000024.1"/>
</dbReference>
<dbReference type="EMBL" id="NGJT01000041">
    <property type="protein sequence ID" value="RST90513.1"/>
    <property type="molecule type" value="Genomic_DNA"/>
</dbReference>
<evidence type="ECO:0000313" key="3">
    <source>
        <dbReference type="Proteomes" id="UP000288490"/>
    </source>
</evidence>
<dbReference type="PANTHER" id="PTHR39203:SF1">
    <property type="entry name" value="CYTOPLASMIC PROTEIN"/>
    <property type="match status" value="1"/>
</dbReference>
<accession>A0A429ZA09</accession>
<keyword evidence="3" id="KW-1185">Reference proteome</keyword>